<reference evidence="1" key="1">
    <citation type="journal article" date="2021" name="Proc. Natl. Acad. Sci. U.S.A.">
        <title>A Catalog of Tens of Thousands of Viruses from Human Metagenomes Reveals Hidden Associations with Chronic Diseases.</title>
        <authorList>
            <person name="Tisza M.J."/>
            <person name="Buck C.B."/>
        </authorList>
    </citation>
    <scope>NUCLEOTIDE SEQUENCE</scope>
    <source>
        <strain evidence="1">CtgXL3</strain>
    </source>
</reference>
<sequence>MLTYIEAAKPKSEMAKVYRDLCRLYTGGRHHECNCNQKE</sequence>
<accession>A0A8S5QRW0</accession>
<organism evidence="1">
    <name type="scientific">Myoviridae sp. ctgXL3</name>
    <dbReference type="NCBI Taxonomy" id="2826681"/>
    <lineage>
        <taxon>Viruses</taxon>
        <taxon>Duplodnaviria</taxon>
        <taxon>Heunggongvirae</taxon>
        <taxon>Uroviricota</taxon>
        <taxon>Caudoviricetes</taxon>
    </lineage>
</organism>
<name>A0A8S5QRW0_9CAUD</name>
<proteinExistence type="predicted"/>
<evidence type="ECO:0000313" key="1">
    <source>
        <dbReference type="EMBL" id="DAE21547.1"/>
    </source>
</evidence>
<dbReference type="EMBL" id="BK015712">
    <property type="protein sequence ID" value="DAE21547.1"/>
    <property type="molecule type" value="Genomic_DNA"/>
</dbReference>
<protein>
    <submittedName>
        <fullName evidence="1">Uncharacterized protein</fullName>
    </submittedName>
</protein>